<dbReference type="Proteomes" id="UP000031552">
    <property type="component" value="Unassembled WGS sequence"/>
</dbReference>
<evidence type="ECO:0000313" key="2">
    <source>
        <dbReference type="EMBL" id="CDR34734.1"/>
    </source>
</evidence>
<keyword evidence="3" id="KW-1185">Reference proteome</keyword>
<feature type="chain" id="PRO_5001854603" evidence="1">
    <location>
        <begin position="23"/>
        <end position="180"/>
    </location>
</feature>
<comment type="caution">
    <text evidence="2">The sequence shown here is derived from an EMBL/GenBank/DDBJ whole genome shotgun (WGS) entry which is preliminary data.</text>
</comment>
<reference evidence="2" key="2">
    <citation type="submission" date="2014-09" db="EMBL/GenBank/DDBJ databases">
        <title>Criblamydia sequanensis harbors a mega-plasmid encoding arsenite resistance.</title>
        <authorList>
            <person name="Bertelli C."/>
            <person name="Goesmann A."/>
            <person name="Greub G."/>
        </authorList>
    </citation>
    <scope>NUCLEOTIDE SEQUENCE [LARGE SCALE GENOMIC DNA]</scope>
    <source>
        <strain evidence="2">CRIB-18</strain>
    </source>
</reference>
<accession>A0A090E228</accession>
<dbReference type="EMBL" id="CCEJ010000009">
    <property type="protein sequence ID" value="CDR34734.1"/>
    <property type="molecule type" value="Genomic_DNA"/>
</dbReference>
<evidence type="ECO:0000313" key="3">
    <source>
        <dbReference type="Proteomes" id="UP000031552"/>
    </source>
</evidence>
<keyword evidence="1" id="KW-0732">Signal</keyword>
<organism evidence="2 3">
    <name type="scientific">Candidatus Criblamydia sequanensis CRIB-18</name>
    <dbReference type="NCBI Taxonomy" id="1437425"/>
    <lineage>
        <taxon>Bacteria</taxon>
        <taxon>Pseudomonadati</taxon>
        <taxon>Chlamydiota</taxon>
        <taxon>Chlamydiia</taxon>
        <taxon>Parachlamydiales</taxon>
        <taxon>Candidatus Criblamydiaceae</taxon>
        <taxon>Candidatus Criblamydia</taxon>
    </lineage>
</organism>
<reference evidence="2" key="1">
    <citation type="submission" date="2013-12" db="EMBL/GenBank/DDBJ databases">
        <authorList>
            <person name="Linke B."/>
        </authorList>
    </citation>
    <scope>NUCLEOTIDE SEQUENCE [LARGE SCALE GENOMIC DNA]</scope>
    <source>
        <strain evidence="2">CRIB-18</strain>
    </source>
</reference>
<dbReference type="AlphaFoldDB" id="A0A090E228"/>
<evidence type="ECO:0000256" key="1">
    <source>
        <dbReference type="SAM" id="SignalP"/>
    </source>
</evidence>
<protein>
    <submittedName>
        <fullName evidence="2">Secreted protein</fullName>
    </submittedName>
</protein>
<gene>
    <name evidence="2" type="ORF">CSEC_1927</name>
</gene>
<dbReference type="RefSeq" id="WP_041018273.1">
    <property type="nucleotide sequence ID" value="NZ_CCEJ010000009.1"/>
</dbReference>
<sequence>MLKLNSFLFIIALCLLGTKVHAEDDSEPFCTSNTLLYFKMGGSVLPGDNRTFLPTAGIGTRGQLGYLGFDLSSNVSTTLLNNYIALKGLVMFYPISIFGHHLYFGMGAAAGYRGKISLKGRSADYTGMTAEAVIGYEFTHYRYFRKFIQVEISEPLYNKEGNRLWRSKTPGITLLSGVGF</sequence>
<proteinExistence type="predicted"/>
<name>A0A090E228_9BACT</name>
<dbReference type="OrthoDB" id="22538at2"/>
<feature type="signal peptide" evidence="1">
    <location>
        <begin position="1"/>
        <end position="22"/>
    </location>
</feature>